<feature type="compositionally biased region" description="Low complexity" evidence="1">
    <location>
        <begin position="415"/>
        <end position="434"/>
    </location>
</feature>
<dbReference type="Proteomes" id="UP000193642">
    <property type="component" value="Unassembled WGS sequence"/>
</dbReference>
<feature type="compositionally biased region" description="Acidic residues" evidence="1">
    <location>
        <begin position="266"/>
        <end position="308"/>
    </location>
</feature>
<proteinExistence type="predicted"/>
<feature type="compositionally biased region" description="Polar residues" evidence="1">
    <location>
        <begin position="170"/>
        <end position="195"/>
    </location>
</feature>
<accession>A0A1Y2BRU6</accession>
<dbReference type="EMBL" id="MCGO01000050">
    <property type="protein sequence ID" value="ORY37481.1"/>
    <property type="molecule type" value="Genomic_DNA"/>
</dbReference>
<feature type="compositionally biased region" description="Gly residues" evidence="1">
    <location>
        <begin position="557"/>
        <end position="570"/>
    </location>
</feature>
<dbReference type="AlphaFoldDB" id="A0A1Y2BRU6"/>
<feature type="region of interest" description="Disordered" evidence="1">
    <location>
        <begin position="646"/>
        <end position="692"/>
    </location>
</feature>
<gene>
    <name evidence="2" type="ORF">BCR33DRAFT_854760</name>
</gene>
<evidence type="ECO:0000313" key="3">
    <source>
        <dbReference type="Proteomes" id="UP000193642"/>
    </source>
</evidence>
<feature type="compositionally biased region" description="Pro residues" evidence="1">
    <location>
        <begin position="435"/>
        <end position="448"/>
    </location>
</feature>
<dbReference type="OrthoDB" id="2117670at2759"/>
<feature type="region of interest" description="Disordered" evidence="1">
    <location>
        <begin position="53"/>
        <end position="220"/>
    </location>
</feature>
<feature type="compositionally biased region" description="Basic and acidic residues" evidence="1">
    <location>
        <begin position="208"/>
        <end position="220"/>
    </location>
</feature>
<keyword evidence="3" id="KW-1185">Reference proteome</keyword>
<feature type="compositionally biased region" description="Polar residues" evidence="1">
    <location>
        <begin position="110"/>
        <end position="127"/>
    </location>
</feature>
<comment type="caution">
    <text evidence="2">The sequence shown here is derived from an EMBL/GenBank/DDBJ whole genome shotgun (WGS) entry which is preliminary data.</text>
</comment>
<evidence type="ECO:0000256" key="1">
    <source>
        <dbReference type="SAM" id="MobiDB-lite"/>
    </source>
</evidence>
<feature type="compositionally biased region" description="Low complexity" evidence="1">
    <location>
        <begin position="393"/>
        <end position="402"/>
    </location>
</feature>
<feature type="region of interest" description="Disordered" evidence="1">
    <location>
        <begin position="366"/>
        <end position="448"/>
    </location>
</feature>
<feature type="region of interest" description="Disordered" evidence="1">
    <location>
        <begin position="547"/>
        <end position="626"/>
    </location>
</feature>
<feature type="compositionally biased region" description="Polar residues" evidence="1">
    <location>
        <begin position="85"/>
        <end position="102"/>
    </location>
</feature>
<feature type="region of interest" description="Disordered" evidence="1">
    <location>
        <begin position="261"/>
        <end position="312"/>
    </location>
</feature>
<feature type="compositionally biased region" description="Acidic residues" evidence="1">
    <location>
        <begin position="590"/>
        <end position="612"/>
    </location>
</feature>
<reference evidence="2 3" key="1">
    <citation type="submission" date="2016-07" db="EMBL/GenBank/DDBJ databases">
        <title>Pervasive Adenine N6-methylation of Active Genes in Fungi.</title>
        <authorList>
            <consortium name="DOE Joint Genome Institute"/>
            <person name="Mondo S.J."/>
            <person name="Dannebaum R.O."/>
            <person name="Kuo R.C."/>
            <person name="Labutti K."/>
            <person name="Haridas S."/>
            <person name="Kuo A."/>
            <person name="Salamov A."/>
            <person name="Ahrendt S.R."/>
            <person name="Lipzen A."/>
            <person name="Sullivan W."/>
            <person name="Andreopoulos W.B."/>
            <person name="Clum A."/>
            <person name="Lindquist E."/>
            <person name="Daum C."/>
            <person name="Ramamoorthy G.K."/>
            <person name="Gryganskyi A."/>
            <person name="Culley D."/>
            <person name="Magnuson J.K."/>
            <person name="James T.Y."/>
            <person name="O'Malley M.A."/>
            <person name="Stajich J.E."/>
            <person name="Spatafora J.W."/>
            <person name="Visel A."/>
            <person name="Grigoriev I.V."/>
        </authorList>
    </citation>
    <scope>NUCLEOTIDE SEQUENCE [LARGE SCALE GENOMIC DNA]</scope>
    <source>
        <strain evidence="2 3">JEL800</strain>
    </source>
</reference>
<feature type="compositionally biased region" description="Polar residues" evidence="1">
    <location>
        <begin position="677"/>
        <end position="692"/>
    </location>
</feature>
<feature type="compositionally biased region" description="Low complexity" evidence="1">
    <location>
        <begin position="196"/>
        <end position="207"/>
    </location>
</feature>
<organism evidence="2 3">
    <name type="scientific">Rhizoclosmatium globosum</name>
    <dbReference type="NCBI Taxonomy" id="329046"/>
    <lineage>
        <taxon>Eukaryota</taxon>
        <taxon>Fungi</taxon>
        <taxon>Fungi incertae sedis</taxon>
        <taxon>Chytridiomycota</taxon>
        <taxon>Chytridiomycota incertae sedis</taxon>
        <taxon>Chytridiomycetes</taxon>
        <taxon>Chytridiales</taxon>
        <taxon>Chytriomycetaceae</taxon>
        <taxon>Rhizoclosmatium</taxon>
    </lineage>
</organism>
<name>A0A1Y2BRU6_9FUNG</name>
<protein>
    <submittedName>
        <fullName evidence="2">Uncharacterized protein</fullName>
    </submittedName>
</protein>
<feature type="compositionally biased region" description="Polar residues" evidence="1">
    <location>
        <begin position="53"/>
        <end position="68"/>
    </location>
</feature>
<evidence type="ECO:0000313" key="2">
    <source>
        <dbReference type="EMBL" id="ORY37481.1"/>
    </source>
</evidence>
<sequence length="777" mass="84277">MNKNDSELRTKYIAVLEEKLNLAEKNRDLINQLRASETLVATLREEIDQLQNQLTDRSSATPGTTHKASTSSSSTSNVRRGPPDLQQQGGRPSSTAPTSTFRGTERKPTVPSSVSHASPALNSSAPVTLTHPLKRTRNQQSSVNSTPVSPNPSSAADGGGVAKKPKHETSSSSSTTAPVNLFYNQKQSSSNSATFPNPTSSTISNSNRDGHPIDEHMRKEGTGTSRIITCIYCNVVIPSRNRSRWIRHLVTCTEAPKAVRLQFDPDASESDDGQDKAVDEEEEDENEESDDEDAAGGDEADDAEVETDGDVKSLINHHVKKTGVGIGRKIYCNHCNMIIPSNNKAKWMQHIMKCEKASAAVKSIFDPNRGSSSSPKVFAKPSSVSKNRESSSSRRTSGALKSPIGRQQRPSEDPSNSNSKSTSSASKNVSTKSVSPPPPPPLPVPPYDPSTFPLTYPCEPHPLLPDGTANTERWRAWCDVLRFQIPGIEIIPATGVRVTKFKRLHAVREYRLIPQSNARQHHSSVTYAIPERLHIAFLKFMVPDWEEPDGMKSEEGGMNGDGGGSGGGGDGGDKGDESNGGDGASGWEDAVGDDAGDENQEEDAGENDEDGKIDDFGSPMEGDQGDLLENDITALDSVMNSGSASNLDFGSVAQSKSPSRNKSPSRVKSPSRTKSPVSQNSNGVPDVNPDTSGYTKYINIIKKMIPDYKQLSDESRKALKRGVKRFLEQEMGDRFQTECVYIISGQSPTYLVPPPLVEKFTTWARGEIQQVFPESRL</sequence>
<feature type="compositionally biased region" description="Low complexity" evidence="1">
    <location>
        <begin position="138"/>
        <end position="154"/>
    </location>
</feature>